<keyword evidence="6" id="KW-1185">Reference proteome</keyword>
<name>A0A433RYQ4_9BACL</name>
<evidence type="ECO:0000259" key="2">
    <source>
        <dbReference type="Pfam" id="PF05651"/>
    </source>
</evidence>
<organism evidence="5 6">
    <name type="scientific">Candidatus Kurthia intestinigallinarum</name>
    <dbReference type="NCBI Taxonomy" id="1562256"/>
    <lineage>
        <taxon>Bacteria</taxon>
        <taxon>Bacillati</taxon>
        <taxon>Bacillota</taxon>
        <taxon>Bacilli</taxon>
        <taxon>Bacillales</taxon>
        <taxon>Caryophanaceae</taxon>
        <taxon>Kurthia</taxon>
    </lineage>
</organism>
<dbReference type="InterPro" id="IPR025736">
    <property type="entry name" value="PucR_C-HTH_dom"/>
</dbReference>
<dbReference type="InterPro" id="IPR008599">
    <property type="entry name" value="Diacid_rec"/>
</dbReference>
<evidence type="ECO:0000313" key="6">
    <source>
        <dbReference type="Proteomes" id="UP000288623"/>
    </source>
</evidence>
<evidence type="ECO:0000259" key="4">
    <source>
        <dbReference type="Pfam" id="PF17853"/>
    </source>
</evidence>
<evidence type="ECO:0000313" key="5">
    <source>
        <dbReference type="EMBL" id="RUS58411.1"/>
    </source>
</evidence>
<dbReference type="InterPro" id="IPR041522">
    <property type="entry name" value="CdaR_GGDEF"/>
</dbReference>
<dbReference type="PANTHER" id="PTHR33744:SF15">
    <property type="entry name" value="CARBOHYDRATE DIACID REGULATOR"/>
    <property type="match status" value="1"/>
</dbReference>
<dbReference type="EMBL" id="JTFC01000003">
    <property type="protein sequence ID" value="RUS58411.1"/>
    <property type="molecule type" value="Genomic_DNA"/>
</dbReference>
<dbReference type="InterPro" id="IPR042070">
    <property type="entry name" value="PucR_C-HTH_sf"/>
</dbReference>
<feature type="domain" description="PucR C-terminal helix-turn-helix" evidence="3">
    <location>
        <begin position="298"/>
        <end position="353"/>
    </location>
</feature>
<dbReference type="InterPro" id="IPR051448">
    <property type="entry name" value="CdaR-like_regulators"/>
</dbReference>
<dbReference type="Pfam" id="PF13556">
    <property type="entry name" value="HTH_30"/>
    <property type="match status" value="1"/>
</dbReference>
<comment type="similarity">
    <text evidence="1">Belongs to the CdaR family.</text>
</comment>
<protein>
    <recommendedName>
        <fullName evidence="7">Sugar diacid utilization regulator</fullName>
    </recommendedName>
</protein>
<evidence type="ECO:0008006" key="7">
    <source>
        <dbReference type="Google" id="ProtNLM"/>
    </source>
</evidence>
<evidence type="ECO:0000259" key="3">
    <source>
        <dbReference type="Pfam" id="PF13556"/>
    </source>
</evidence>
<dbReference type="PANTHER" id="PTHR33744">
    <property type="entry name" value="CARBOHYDRATE DIACID REGULATOR"/>
    <property type="match status" value="1"/>
</dbReference>
<reference evidence="5 6" key="1">
    <citation type="submission" date="2014-11" db="EMBL/GenBank/DDBJ databases">
        <title>Genome sequence and analysis of novel Kurthia sp.</title>
        <authorList>
            <person name="Lawson J.N."/>
            <person name="Gonzalez J.E."/>
            <person name="Rinauldi L."/>
            <person name="Xuan Z."/>
            <person name="Firman A."/>
            <person name="Shaddox L."/>
            <person name="Trudeau A."/>
            <person name="Shah S."/>
            <person name="Reiman D."/>
        </authorList>
    </citation>
    <scope>NUCLEOTIDE SEQUENCE [LARGE SCALE GENOMIC DNA]</scope>
    <source>
        <strain evidence="5 6">3B1D</strain>
    </source>
</reference>
<feature type="domain" description="Putative sugar diacid recognition" evidence="2">
    <location>
        <begin position="2"/>
        <end position="134"/>
    </location>
</feature>
<proteinExistence type="inferred from homology"/>
<feature type="domain" description="CdaR GGDEF-like" evidence="4">
    <location>
        <begin position="138"/>
        <end position="254"/>
    </location>
</feature>
<evidence type="ECO:0000256" key="1">
    <source>
        <dbReference type="ARBA" id="ARBA00006754"/>
    </source>
</evidence>
<dbReference type="Pfam" id="PF17853">
    <property type="entry name" value="GGDEF_2"/>
    <property type="match status" value="1"/>
</dbReference>
<comment type="caution">
    <text evidence="5">The sequence shown here is derived from an EMBL/GenBank/DDBJ whole genome shotgun (WGS) entry which is preliminary data.</text>
</comment>
<gene>
    <name evidence="5" type="ORF">QI30_00620</name>
</gene>
<dbReference type="OrthoDB" id="9792148at2"/>
<sequence>MISKQLAIHIVEQTMNRLHRNINVMHTDGFILASGDKLRIDHIHEGAKYVAQTGEVLRITAENEHCFAYAKEGINLPIFYNEEVVCVVGITGIVEELEEIATLVQLTTEMMVHQAFLTEQSAWHEKMHQVTLEQLLSGQVEDAQLLKRFDKLHIQKKAPYVVVKMSTIQKQLAYQTFIHFLDDVLPDNVVYGALEKEVYVCIMVGYNKEAVMHILRQIQPTLSRYFQLRIGIGQEVEQIEELRYAADTASIALQYGDPATIFNVFDDVEIYSLFKAPQSKEMLRYTQNTIGMLSQKFLETIEVFLANDLQLIKTAEALQIHRHTLSYRLEKIKEQTGLDPTVFRDALYFQIALWFRA</sequence>
<dbReference type="Pfam" id="PF05651">
    <property type="entry name" value="Diacid_rec"/>
    <property type="match status" value="1"/>
</dbReference>
<dbReference type="RefSeq" id="WP_126989034.1">
    <property type="nucleotide sequence ID" value="NZ_JTFC01000003.1"/>
</dbReference>
<dbReference type="Gene3D" id="1.10.10.2840">
    <property type="entry name" value="PucR C-terminal helix-turn-helix domain"/>
    <property type="match status" value="1"/>
</dbReference>
<dbReference type="AlphaFoldDB" id="A0A433RYQ4"/>
<dbReference type="Proteomes" id="UP000288623">
    <property type="component" value="Unassembled WGS sequence"/>
</dbReference>
<accession>A0A433RYQ4</accession>